<dbReference type="GO" id="GO:0006974">
    <property type="term" value="P:DNA damage response"/>
    <property type="evidence" value="ECO:0007669"/>
    <property type="project" value="TreeGrafter"/>
</dbReference>
<dbReference type="Gene3D" id="3.30.70.2970">
    <property type="entry name" value="Protein of unknown function (DUF541), domain 2"/>
    <property type="match status" value="1"/>
</dbReference>
<dbReference type="AlphaFoldDB" id="A0A8J8PF58"/>
<protein>
    <recommendedName>
        <fullName evidence="3">SIMPL domain-containing protein</fullName>
    </recommendedName>
</protein>
<dbReference type="OMA" id="YELANCN"/>
<dbReference type="RefSeq" id="WP_020448771.1">
    <property type="nucleotide sequence ID" value="NZ_CAYAYE010000015.1"/>
</dbReference>
<dbReference type="PANTHER" id="PTHR34387">
    <property type="entry name" value="SLR1258 PROTEIN"/>
    <property type="match status" value="1"/>
</dbReference>
<sequence>MTKPSIAVKGIGRMSVKPDQIQLNLELKAENKDYSLMMNEANAKLDSLTASLVSAGFSADDLKTGAISIDAKYDYVRKDDGAQIREFTGYVYSQTISVKFPMSLDLLSEAVSSISCSSVSPELSISFMLADRDSIRDDLLKLAAEDARHKAEVITKASGTLLGSVKEISYDIEGCKIHAPANRMVLRSCSSEAMADMTPEEIVVEESVFFVWSLKQPS</sequence>
<dbReference type="Proteomes" id="UP000752814">
    <property type="component" value="Unassembled WGS sequence"/>
</dbReference>
<evidence type="ECO:0000313" key="2">
    <source>
        <dbReference type="Proteomes" id="UP000752814"/>
    </source>
</evidence>
<reference evidence="1" key="1">
    <citation type="submission" date="2016-03" db="EMBL/GenBank/DDBJ databases">
        <authorList>
            <person name="Borrel G."/>
            <person name="Mccann A."/>
            <person name="O'Toole P.W."/>
        </authorList>
    </citation>
    <scope>NUCLEOTIDE SEQUENCE</scope>
    <source>
        <strain evidence="1">183</strain>
    </source>
</reference>
<proteinExistence type="predicted"/>
<dbReference type="InterPro" id="IPR007497">
    <property type="entry name" value="SIMPL/DUF541"/>
</dbReference>
<dbReference type="InterPro" id="IPR052022">
    <property type="entry name" value="26kDa_periplasmic_antigen"/>
</dbReference>
<organism evidence="1 2">
    <name type="scientific">Candidatus Methanomassiliicoccus intestinalis</name>
    <dbReference type="NCBI Taxonomy" id="1406512"/>
    <lineage>
        <taxon>Archaea</taxon>
        <taxon>Methanobacteriati</taxon>
        <taxon>Thermoplasmatota</taxon>
        <taxon>Thermoplasmata</taxon>
        <taxon>Methanomassiliicoccales</taxon>
        <taxon>Methanomassiliicoccaceae</taxon>
        <taxon>Methanomassiliicoccus</taxon>
    </lineage>
</organism>
<gene>
    <name evidence="1" type="ORF">A3207_01195</name>
</gene>
<name>A0A8J8PF58_9ARCH</name>
<dbReference type="Pfam" id="PF04402">
    <property type="entry name" value="SIMPL"/>
    <property type="match status" value="1"/>
</dbReference>
<dbReference type="GeneID" id="41323303"/>
<evidence type="ECO:0000313" key="1">
    <source>
        <dbReference type="EMBL" id="TQS84681.1"/>
    </source>
</evidence>
<evidence type="ECO:0008006" key="3">
    <source>
        <dbReference type="Google" id="ProtNLM"/>
    </source>
</evidence>
<comment type="caution">
    <text evidence="1">The sequence shown here is derived from an EMBL/GenBank/DDBJ whole genome shotgun (WGS) entry which is preliminary data.</text>
</comment>
<dbReference type="Gene3D" id="3.30.110.170">
    <property type="entry name" value="Protein of unknown function (DUF541), domain 1"/>
    <property type="match status" value="1"/>
</dbReference>
<dbReference type="EMBL" id="LVVT01000001">
    <property type="protein sequence ID" value="TQS84681.1"/>
    <property type="molecule type" value="Genomic_DNA"/>
</dbReference>
<accession>A0A8J8PF58</accession>
<dbReference type="PANTHER" id="PTHR34387:SF2">
    <property type="entry name" value="SLR1258 PROTEIN"/>
    <property type="match status" value="1"/>
</dbReference>